<organism evidence="1 2">
    <name type="scientific">Oryza meyeriana var. granulata</name>
    <dbReference type="NCBI Taxonomy" id="110450"/>
    <lineage>
        <taxon>Eukaryota</taxon>
        <taxon>Viridiplantae</taxon>
        <taxon>Streptophyta</taxon>
        <taxon>Embryophyta</taxon>
        <taxon>Tracheophyta</taxon>
        <taxon>Spermatophyta</taxon>
        <taxon>Magnoliopsida</taxon>
        <taxon>Liliopsida</taxon>
        <taxon>Poales</taxon>
        <taxon>Poaceae</taxon>
        <taxon>BOP clade</taxon>
        <taxon>Oryzoideae</taxon>
        <taxon>Oryzeae</taxon>
        <taxon>Oryzinae</taxon>
        <taxon>Oryza</taxon>
        <taxon>Oryza meyeriana</taxon>
    </lineage>
</organism>
<reference evidence="1 2" key="1">
    <citation type="submission" date="2019-11" db="EMBL/GenBank/DDBJ databases">
        <title>Whole genome sequence of Oryza granulata.</title>
        <authorList>
            <person name="Li W."/>
        </authorList>
    </citation>
    <scope>NUCLEOTIDE SEQUENCE [LARGE SCALE GENOMIC DNA]</scope>
    <source>
        <strain evidence="2">cv. Menghai</strain>
        <tissue evidence="1">Leaf</tissue>
    </source>
</reference>
<name>A0A6G1EAN2_9ORYZ</name>
<protein>
    <submittedName>
        <fullName evidence="1">Uncharacterized protein</fullName>
    </submittedName>
</protein>
<comment type="caution">
    <text evidence="1">The sequence shown here is derived from an EMBL/GenBank/DDBJ whole genome shotgun (WGS) entry which is preliminary data.</text>
</comment>
<keyword evidence="2" id="KW-1185">Reference proteome</keyword>
<sequence length="305" mass="31021">MSCPVFSIPNVHNNRPAMGAAASTLVFACPLALGTSSLGFAFALGVAFAAAVVSSPSPSDVHGKAARGAPADADVPVSSPRIVDDCLVTSYNKLVGVCTDVMDHVRGLFRAAASAAATAFEAVKNAAARVWECLKNAAVTVKRICVELARTACGGEVAVQTARYIDEVSLCDGRAAGAAYGGINLSKASALVARSVEETTGASSGSEPASAAAARRATDMIRLLESVPLVEGVKIPPEVMAAIGVLAVGSALCLSAEFDGDDAEEDDQQLSVHDTSPTIQATRSSLSPCMQATAVLEKDKGKNAL</sequence>
<accession>A0A6G1EAN2</accession>
<evidence type="ECO:0000313" key="1">
    <source>
        <dbReference type="EMBL" id="KAF0921797.1"/>
    </source>
</evidence>
<dbReference type="EMBL" id="SPHZ02000004">
    <property type="protein sequence ID" value="KAF0921797.1"/>
    <property type="molecule type" value="Genomic_DNA"/>
</dbReference>
<dbReference type="AlphaFoldDB" id="A0A6G1EAN2"/>
<evidence type="ECO:0000313" key="2">
    <source>
        <dbReference type="Proteomes" id="UP000479710"/>
    </source>
</evidence>
<proteinExistence type="predicted"/>
<dbReference type="Proteomes" id="UP000479710">
    <property type="component" value="Unassembled WGS sequence"/>
</dbReference>
<gene>
    <name evidence="1" type="ORF">E2562_020091</name>
</gene>